<comment type="caution">
    <text evidence="1">The sequence shown here is derived from an EMBL/GenBank/DDBJ whole genome shotgun (WGS) entry which is preliminary data.</text>
</comment>
<sequence>MALIAKALVDMLIDIEQVKLLLAIVRG</sequence>
<name>A6DST6_9BACT</name>
<keyword evidence="2" id="KW-1185">Reference proteome</keyword>
<dbReference type="EMBL" id="ABCK01000032">
    <property type="protein sequence ID" value="EDM25339.1"/>
    <property type="molecule type" value="Genomic_DNA"/>
</dbReference>
<protein>
    <submittedName>
        <fullName evidence="1">Uncharacterized protein</fullName>
    </submittedName>
</protein>
<evidence type="ECO:0000313" key="1">
    <source>
        <dbReference type="EMBL" id="EDM25339.1"/>
    </source>
</evidence>
<organism evidence="1 2">
    <name type="scientific">Lentisphaera araneosa HTCC2155</name>
    <dbReference type="NCBI Taxonomy" id="313628"/>
    <lineage>
        <taxon>Bacteria</taxon>
        <taxon>Pseudomonadati</taxon>
        <taxon>Lentisphaerota</taxon>
        <taxon>Lentisphaeria</taxon>
        <taxon>Lentisphaerales</taxon>
        <taxon>Lentisphaeraceae</taxon>
        <taxon>Lentisphaera</taxon>
    </lineage>
</organism>
<proteinExistence type="predicted"/>
<dbReference type="AlphaFoldDB" id="A6DST6"/>
<accession>A6DST6</accession>
<dbReference type="Proteomes" id="UP000004947">
    <property type="component" value="Unassembled WGS sequence"/>
</dbReference>
<evidence type="ECO:0000313" key="2">
    <source>
        <dbReference type="Proteomes" id="UP000004947"/>
    </source>
</evidence>
<dbReference type="STRING" id="313628.LNTAR_03639"/>
<reference evidence="1 2" key="1">
    <citation type="journal article" date="2010" name="J. Bacteriol.">
        <title>Genome sequence of Lentisphaera araneosa HTCC2155T, the type species of the order Lentisphaerales in the phylum Lentisphaerae.</title>
        <authorList>
            <person name="Thrash J.C."/>
            <person name="Cho J.C."/>
            <person name="Vergin K.L."/>
            <person name="Morris R.M."/>
            <person name="Giovannoni S.J."/>
        </authorList>
    </citation>
    <scope>NUCLEOTIDE SEQUENCE [LARGE SCALE GENOMIC DNA]</scope>
    <source>
        <strain evidence="1 2">HTCC2155</strain>
    </source>
</reference>
<gene>
    <name evidence="1" type="ORF">LNTAR_03639</name>
</gene>